<dbReference type="GO" id="GO:0005737">
    <property type="term" value="C:cytoplasm"/>
    <property type="evidence" value="ECO:0007669"/>
    <property type="project" value="UniProtKB-SubCell"/>
</dbReference>
<dbReference type="NCBIfam" id="TIGR00630">
    <property type="entry name" value="uvra"/>
    <property type="match status" value="1"/>
</dbReference>
<keyword evidence="4" id="KW-0677">Repeat</keyword>
<gene>
    <name evidence="18" type="primary">uvrA</name>
    <name evidence="18" type="ORF">NG895_07985</name>
</gene>
<evidence type="ECO:0000256" key="5">
    <source>
        <dbReference type="ARBA" id="ARBA00022741"/>
    </source>
</evidence>
<dbReference type="PANTHER" id="PTHR43152">
    <property type="entry name" value="UVRABC SYSTEM PROTEIN A"/>
    <property type="match status" value="1"/>
</dbReference>
<proteinExistence type="inferred from homology"/>
<evidence type="ECO:0000256" key="16">
    <source>
        <dbReference type="ARBA" id="ARBA00042156"/>
    </source>
</evidence>
<keyword evidence="12" id="KW-0238">DNA-binding</keyword>
<evidence type="ECO:0000256" key="14">
    <source>
        <dbReference type="ARBA" id="ARBA00038000"/>
    </source>
</evidence>
<accession>A0A9X2F7U6</accession>
<dbReference type="EMBL" id="JAMXLR010000026">
    <property type="protein sequence ID" value="MCO6043845.1"/>
    <property type="molecule type" value="Genomic_DNA"/>
</dbReference>
<dbReference type="PANTHER" id="PTHR43152:SF3">
    <property type="entry name" value="UVRABC SYSTEM PROTEIN A"/>
    <property type="match status" value="1"/>
</dbReference>
<dbReference type="RefSeq" id="WP_252851947.1">
    <property type="nucleotide sequence ID" value="NZ_JAMXLR010000026.1"/>
</dbReference>
<keyword evidence="2" id="KW-0963">Cytoplasm</keyword>
<evidence type="ECO:0000313" key="19">
    <source>
        <dbReference type="Proteomes" id="UP001155241"/>
    </source>
</evidence>
<organism evidence="18 19">
    <name type="scientific">Aeoliella straminimaris</name>
    <dbReference type="NCBI Taxonomy" id="2954799"/>
    <lineage>
        <taxon>Bacteria</taxon>
        <taxon>Pseudomonadati</taxon>
        <taxon>Planctomycetota</taxon>
        <taxon>Planctomycetia</taxon>
        <taxon>Pirellulales</taxon>
        <taxon>Lacipirellulaceae</taxon>
        <taxon>Aeoliella</taxon>
    </lineage>
</organism>
<protein>
    <recommendedName>
        <fullName evidence="15">UvrABC system protein A</fullName>
    </recommendedName>
    <alternativeName>
        <fullName evidence="16">Excinuclease ABC subunit A</fullName>
    </alternativeName>
</protein>
<sequence length="954" mass="103894">MKPKQPIVVRGARTHNLREVDLDLARGKLTVFCGVSGSGKTSMAIDTLHAEGQRRYIESFSAYTRQFLEQLDKPDADRIDGVPPTIAVTQQNGSRSNRTTVATTTEVADYLRLLFARAGTVHCVNCGSVVDEHSAETISAELMTLPAGARVMICFLREDLAGEEADATLADLREAGFLRVIVGERTATVDELSAADFQDQAGSLVVVDRITAGNTESSRVQESIETALGEGHGECAVLYGDESGAVTIDGRTWSRLDFRTDLHCAKCDLSAARPEPRLLDFNSPLGACTECEGFGSVSEIDMAKVVPDDTKSLKDGAVAPWNTPAYSHELQELLALADDYQLRVDVPWNGLTDAERNIVEHGVSERDFGGLDGFFRWLEKRKYKMHLRVFLSRWRSYRDCPTCGGARLRPEALAVKLGSYSLADVYAMEIRDTLSWLRSLQLDEAKAEIARPMLADVVPRLGYLAEVGVDYLTLGRPLRTLSTGEAQRVAMTTTLGSALVDMLYVLDEPTSGLHRTDSQRLLESIRKLRDRGNTVLVVEHDETLITGADEVVEFGPLAGTEGGDIVFHGPPAELTTTEGTLTGDWLAGRRLLGDASNRRPAENGMLKLTGARSNNLRNITVEFPLGVFAAVTGVSGAGKSTLVQQTVYPALLEGLHKSNGKLDEPPGVYDELIGSGQLEDVVLVDQSPVARSPRSNPVTYVKAFDPIRNVFAEQPEATLRGLTASHFSFNVEGGRCERCGGAGQIEVDMQFLADVYMTCGDCQGRRYRPEVLEVLYRGVPIDEVLDMTVYDAFRFFRGHPKLQAKLKCLLDVGLHYVRLGQPANTLSGGEAQRLKLAGYLSAKRRGRTLFILDEPSTGLHFSDVVQLVDCFDALIDVGHSVLVVEHNVPLLQAADYIIDIGPGAAGDGGRVVATGTPEQVAACEESATGRVLKVALERQELAIAEARRQESELD</sequence>
<keyword evidence="7" id="KW-0228">DNA excision</keyword>
<comment type="similarity">
    <text evidence="14">Belongs to the ABC transporter superfamily. UvrA family.</text>
</comment>
<dbReference type="GO" id="GO:0003677">
    <property type="term" value="F:DNA binding"/>
    <property type="evidence" value="ECO:0007669"/>
    <property type="project" value="UniProtKB-KW"/>
</dbReference>
<dbReference type="InterPro" id="IPR017871">
    <property type="entry name" value="ABC_transporter-like_CS"/>
</dbReference>
<name>A0A9X2F7U6_9BACT</name>
<evidence type="ECO:0000256" key="3">
    <source>
        <dbReference type="ARBA" id="ARBA00022723"/>
    </source>
</evidence>
<keyword evidence="19" id="KW-1185">Reference proteome</keyword>
<keyword evidence="6" id="KW-0227">DNA damage</keyword>
<keyword evidence="5" id="KW-0547">Nucleotide-binding</keyword>
<evidence type="ECO:0000256" key="2">
    <source>
        <dbReference type="ARBA" id="ARBA00022490"/>
    </source>
</evidence>
<dbReference type="GO" id="GO:0006289">
    <property type="term" value="P:nucleotide-excision repair"/>
    <property type="evidence" value="ECO:0007669"/>
    <property type="project" value="InterPro"/>
</dbReference>
<dbReference type="GO" id="GO:0008270">
    <property type="term" value="F:zinc ion binding"/>
    <property type="evidence" value="ECO:0007669"/>
    <property type="project" value="UniProtKB-KW"/>
</dbReference>
<keyword evidence="13" id="KW-0234">DNA repair</keyword>
<evidence type="ECO:0000256" key="1">
    <source>
        <dbReference type="ARBA" id="ARBA00004496"/>
    </source>
</evidence>
<evidence type="ECO:0000256" key="10">
    <source>
        <dbReference type="ARBA" id="ARBA00022840"/>
    </source>
</evidence>
<dbReference type="Pfam" id="PF17760">
    <property type="entry name" value="UvrA_inter"/>
    <property type="match status" value="1"/>
</dbReference>
<evidence type="ECO:0000256" key="6">
    <source>
        <dbReference type="ARBA" id="ARBA00022763"/>
    </source>
</evidence>
<evidence type="ECO:0000256" key="12">
    <source>
        <dbReference type="ARBA" id="ARBA00023125"/>
    </source>
</evidence>
<dbReference type="InterPro" id="IPR041102">
    <property type="entry name" value="UvrA_inter"/>
</dbReference>
<evidence type="ECO:0000256" key="13">
    <source>
        <dbReference type="ARBA" id="ARBA00023204"/>
    </source>
</evidence>
<comment type="subcellular location">
    <subcellularLocation>
        <location evidence="1">Cytoplasm</location>
    </subcellularLocation>
</comment>
<dbReference type="AlphaFoldDB" id="A0A9X2F7U6"/>
<feature type="domain" description="ABC transporter" evidence="17">
    <location>
        <begin position="600"/>
        <end position="927"/>
    </location>
</feature>
<comment type="caution">
    <text evidence="18">The sequence shown here is derived from an EMBL/GenBank/DDBJ whole genome shotgun (WGS) entry which is preliminary data.</text>
</comment>
<keyword evidence="11" id="KW-0267">Excision nuclease</keyword>
<dbReference type="InterPro" id="IPR003439">
    <property type="entry name" value="ABC_transporter-like_ATP-bd"/>
</dbReference>
<reference evidence="18" key="1">
    <citation type="submission" date="2022-06" db="EMBL/GenBank/DDBJ databases">
        <title>Aeoliella straminimaris, a novel planctomycete from sediments.</title>
        <authorList>
            <person name="Vitorino I.R."/>
            <person name="Lage O.M."/>
        </authorList>
    </citation>
    <scope>NUCLEOTIDE SEQUENCE</scope>
    <source>
        <strain evidence="18">ICT_H6.2</strain>
    </source>
</reference>
<dbReference type="GO" id="GO:0005524">
    <property type="term" value="F:ATP binding"/>
    <property type="evidence" value="ECO:0007669"/>
    <property type="project" value="UniProtKB-KW"/>
</dbReference>
<evidence type="ECO:0000256" key="9">
    <source>
        <dbReference type="ARBA" id="ARBA00022833"/>
    </source>
</evidence>
<dbReference type="PROSITE" id="PS50893">
    <property type="entry name" value="ABC_TRANSPORTER_2"/>
    <property type="match status" value="1"/>
</dbReference>
<dbReference type="GO" id="GO:0016887">
    <property type="term" value="F:ATP hydrolysis activity"/>
    <property type="evidence" value="ECO:0007669"/>
    <property type="project" value="InterPro"/>
</dbReference>
<dbReference type="Proteomes" id="UP001155241">
    <property type="component" value="Unassembled WGS sequence"/>
</dbReference>
<evidence type="ECO:0000256" key="8">
    <source>
        <dbReference type="ARBA" id="ARBA00022771"/>
    </source>
</evidence>
<keyword evidence="9" id="KW-0862">Zinc</keyword>
<dbReference type="PROSITE" id="PS00211">
    <property type="entry name" value="ABC_TRANSPORTER_1"/>
    <property type="match status" value="1"/>
</dbReference>
<dbReference type="InterPro" id="IPR027417">
    <property type="entry name" value="P-loop_NTPase"/>
</dbReference>
<dbReference type="Pfam" id="PF17755">
    <property type="entry name" value="UvrA_DNA-bind"/>
    <property type="match status" value="1"/>
</dbReference>
<dbReference type="Gene3D" id="3.40.50.300">
    <property type="entry name" value="P-loop containing nucleotide triphosphate hydrolases"/>
    <property type="match status" value="3"/>
</dbReference>
<evidence type="ECO:0000256" key="4">
    <source>
        <dbReference type="ARBA" id="ARBA00022737"/>
    </source>
</evidence>
<evidence type="ECO:0000256" key="11">
    <source>
        <dbReference type="ARBA" id="ARBA00022881"/>
    </source>
</evidence>
<evidence type="ECO:0000256" key="7">
    <source>
        <dbReference type="ARBA" id="ARBA00022769"/>
    </source>
</evidence>
<keyword evidence="10" id="KW-0067">ATP-binding</keyword>
<keyword evidence="8" id="KW-0863">Zinc-finger</keyword>
<dbReference type="Gene3D" id="1.20.1580.10">
    <property type="entry name" value="ABC transporter ATPase like domain"/>
    <property type="match status" value="4"/>
</dbReference>
<dbReference type="InterPro" id="IPR041552">
    <property type="entry name" value="UvrA_DNA-bd"/>
</dbReference>
<dbReference type="Gene3D" id="3.30.190.20">
    <property type="match status" value="1"/>
</dbReference>
<keyword evidence="3" id="KW-0479">Metal-binding</keyword>
<dbReference type="SUPFAM" id="SSF52540">
    <property type="entry name" value="P-loop containing nucleoside triphosphate hydrolases"/>
    <property type="match status" value="2"/>
</dbReference>
<dbReference type="InterPro" id="IPR004602">
    <property type="entry name" value="UvrA"/>
</dbReference>
<evidence type="ECO:0000256" key="15">
    <source>
        <dbReference type="ARBA" id="ARBA00039316"/>
    </source>
</evidence>
<dbReference type="GO" id="GO:0004518">
    <property type="term" value="F:nuclease activity"/>
    <property type="evidence" value="ECO:0007669"/>
    <property type="project" value="UniProtKB-KW"/>
</dbReference>
<dbReference type="Gene3D" id="1.10.8.280">
    <property type="entry name" value="ABC transporter ATPase domain-like"/>
    <property type="match status" value="1"/>
</dbReference>
<evidence type="ECO:0000259" key="17">
    <source>
        <dbReference type="PROSITE" id="PS50893"/>
    </source>
</evidence>
<evidence type="ECO:0000313" key="18">
    <source>
        <dbReference type="EMBL" id="MCO6043845.1"/>
    </source>
</evidence>
<dbReference type="GO" id="GO:0009380">
    <property type="term" value="C:excinuclease repair complex"/>
    <property type="evidence" value="ECO:0007669"/>
    <property type="project" value="InterPro"/>
</dbReference>